<reference evidence="7 8" key="1">
    <citation type="submission" date="2019-08" db="EMBL/GenBank/DDBJ databases">
        <title>Deep-cultivation of Planctomycetes and their phenomic and genomic characterization uncovers novel biology.</title>
        <authorList>
            <person name="Wiegand S."/>
            <person name="Jogler M."/>
            <person name="Boedeker C."/>
            <person name="Pinto D."/>
            <person name="Vollmers J."/>
            <person name="Rivas-Marin E."/>
            <person name="Kohn T."/>
            <person name="Peeters S.H."/>
            <person name="Heuer A."/>
            <person name="Rast P."/>
            <person name="Oberbeckmann S."/>
            <person name="Bunk B."/>
            <person name="Jeske O."/>
            <person name="Meyerdierks A."/>
            <person name="Storesund J.E."/>
            <person name="Kallscheuer N."/>
            <person name="Luecker S."/>
            <person name="Lage O.M."/>
            <person name="Pohl T."/>
            <person name="Merkel B.J."/>
            <person name="Hornburger P."/>
            <person name="Mueller R.-W."/>
            <person name="Bruemmer F."/>
            <person name="Labrenz M."/>
            <person name="Spormann A.M."/>
            <person name="Op Den Camp H."/>
            <person name="Overmann J."/>
            <person name="Amann R."/>
            <person name="Jetten M.S.M."/>
            <person name="Mascher T."/>
            <person name="Medema M.H."/>
            <person name="Devos D.P."/>
            <person name="Kaster A.-K."/>
            <person name="Ovreas L."/>
            <person name="Rohde M."/>
            <person name="Galperin M.Y."/>
            <person name="Jogler C."/>
        </authorList>
    </citation>
    <scope>NUCLEOTIDE SEQUENCE [LARGE SCALE GENOMIC DNA]</scope>
    <source>
        <strain evidence="7 8">LF1</strain>
    </source>
</reference>
<feature type="transmembrane region" description="Helical" evidence="6">
    <location>
        <begin position="202"/>
        <end position="221"/>
    </location>
</feature>
<keyword evidence="2 6" id="KW-0812">Transmembrane</keyword>
<dbReference type="PANTHER" id="PTHR20855:SF3">
    <property type="entry name" value="LD03007P"/>
    <property type="match status" value="1"/>
</dbReference>
<dbReference type="AlphaFoldDB" id="A0A5B1CN35"/>
<feature type="binding site" evidence="5">
    <location>
        <position position="199"/>
    </location>
    <ligand>
        <name>Zn(2+)</name>
        <dbReference type="ChEBI" id="CHEBI:29105"/>
    </ligand>
</feature>
<accession>A0A5B1CN35</accession>
<proteinExistence type="predicted"/>
<feature type="binding site" evidence="5">
    <location>
        <position position="79"/>
    </location>
    <ligand>
        <name>Zn(2+)</name>
        <dbReference type="ChEBI" id="CHEBI:29105"/>
    </ligand>
</feature>
<comment type="subcellular location">
    <subcellularLocation>
        <location evidence="1">Membrane</location>
        <topology evidence="1">Multi-pass membrane protein</topology>
    </subcellularLocation>
</comment>
<keyword evidence="8" id="KW-1185">Reference proteome</keyword>
<protein>
    <submittedName>
        <fullName evidence="7">Hemolysin-III related</fullName>
    </submittedName>
</protein>
<feature type="transmembrane region" description="Helical" evidence="6">
    <location>
        <begin position="120"/>
        <end position="140"/>
    </location>
</feature>
<dbReference type="RefSeq" id="WP_068260054.1">
    <property type="nucleotide sequence ID" value="NZ_LWSK01000013.1"/>
</dbReference>
<dbReference type="InterPro" id="IPR004254">
    <property type="entry name" value="AdipoR/HlyIII-related"/>
</dbReference>
<keyword evidence="5" id="KW-0862">Zinc</keyword>
<gene>
    <name evidence="7" type="ORF">LF1_37450</name>
</gene>
<dbReference type="Proteomes" id="UP000322699">
    <property type="component" value="Unassembled WGS sequence"/>
</dbReference>
<evidence type="ECO:0000313" key="8">
    <source>
        <dbReference type="Proteomes" id="UP000322699"/>
    </source>
</evidence>
<dbReference type="EMBL" id="VRLW01000001">
    <property type="protein sequence ID" value="KAA1261199.1"/>
    <property type="molecule type" value="Genomic_DNA"/>
</dbReference>
<name>A0A5B1CN35_9BACT</name>
<organism evidence="7 8">
    <name type="scientific">Rubripirellula obstinata</name>
    <dbReference type="NCBI Taxonomy" id="406547"/>
    <lineage>
        <taxon>Bacteria</taxon>
        <taxon>Pseudomonadati</taxon>
        <taxon>Planctomycetota</taxon>
        <taxon>Planctomycetia</taxon>
        <taxon>Pirellulales</taxon>
        <taxon>Pirellulaceae</taxon>
        <taxon>Rubripirellula</taxon>
    </lineage>
</organism>
<dbReference type="GO" id="GO:0046872">
    <property type="term" value="F:metal ion binding"/>
    <property type="evidence" value="ECO:0007669"/>
    <property type="project" value="UniProtKB-KW"/>
</dbReference>
<keyword evidence="5" id="KW-0479">Metal-binding</keyword>
<evidence type="ECO:0000256" key="1">
    <source>
        <dbReference type="ARBA" id="ARBA00004141"/>
    </source>
</evidence>
<comment type="caution">
    <text evidence="7">The sequence shown here is derived from an EMBL/GenBank/DDBJ whole genome shotgun (WGS) entry which is preliminary data.</text>
</comment>
<evidence type="ECO:0000313" key="7">
    <source>
        <dbReference type="EMBL" id="KAA1261199.1"/>
    </source>
</evidence>
<evidence type="ECO:0000256" key="2">
    <source>
        <dbReference type="ARBA" id="ARBA00022692"/>
    </source>
</evidence>
<feature type="binding site" evidence="5">
    <location>
        <position position="203"/>
    </location>
    <ligand>
        <name>Zn(2+)</name>
        <dbReference type="ChEBI" id="CHEBI:29105"/>
    </ligand>
</feature>
<feature type="transmembrane region" description="Helical" evidence="6">
    <location>
        <begin position="171"/>
        <end position="190"/>
    </location>
</feature>
<feature type="transmembrane region" description="Helical" evidence="6">
    <location>
        <begin position="56"/>
        <end position="75"/>
    </location>
</feature>
<keyword evidence="4 6" id="KW-0472">Membrane</keyword>
<evidence type="ECO:0000256" key="4">
    <source>
        <dbReference type="ARBA" id="ARBA00023136"/>
    </source>
</evidence>
<keyword evidence="3 6" id="KW-1133">Transmembrane helix</keyword>
<dbReference type="Pfam" id="PF03006">
    <property type="entry name" value="HlyIII"/>
    <property type="match status" value="1"/>
</dbReference>
<evidence type="ECO:0000256" key="6">
    <source>
        <dbReference type="SAM" id="Phobius"/>
    </source>
</evidence>
<dbReference type="PANTHER" id="PTHR20855">
    <property type="entry name" value="ADIPOR/PROGESTIN RECEPTOR-RELATED"/>
    <property type="match status" value="1"/>
</dbReference>
<feature type="transmembrane region" description="Helical" evidence="6">
    <location>
        <begin position="96"/>
        <end position="114"/>
    </location>
</feature>
<evidence type="ECO:0000256" key="5">
    <source>
        <dbReference type="PIRSR" id="PIRSR604254-1"/>
    </source>
</evidence>
<sequence>MEEQFAGDSSVDLETVFDDTPWQVGQEWANALTHGLAAIGTIAVAIPLLAATQTTGMMLACGAYMASVFGTFTCSTLSHLVRPSPLLIRLRSWDQAVIYTMIAGTYTPLIYRFADDSVRPWLLGAVWIAAGYGFLGKVALKHRVNSISTVTYLALGWLPAIPLIGRVPGNVVMWMFIGGILYTVGVGFLINDRKVRYMHVMWHLFVIMAALAHYWTIYQHVVVL</sequence>
<feature type="transmembrane region" description="Helical" evidence="6">
    <location>
        <begin position="31"/>
        <end position="50"/>
    </location>
</feature>
<dbReference type="GO" id="GO:0016020">
    <property type="term" value="C:membrane"/>
    <property type="evidence" value="ECO:0007669"/>
    <property type="project" value="UniProtKB-SubCell"/>
</dbReference>
<evidence type="ECO:0000256" key="3">
    <source>
        <dbReference type="ARBA" id="ARBA00022989"/>
    </source>
</evidence>